<feature type="region of interest" description="Disordered" evidence="2">
    <location>
        <begin position="139"/>
        <end position="161"/>
    </location>
</feature>
<evidence type="ECO:0000259" key="3">
    <source>
        <dbReference type="Pfam" id="PF13839"/>
    </source>
</evidence>
<dbReference type="EMBL" id="JBBWWR010000010">
    <property type="protein sequence ID" value="KAK8960320.1"/>
    <property type="molecule type" value="Genomic_DNA"/>
</dbReference>
<evidence type="ECO:0000256" key="1">
    <source>
        <dbReference type="ARBA" id="ARBA00007727"/>
    </source>
</evidence>
<dbReference type="PANTHER" id="PTHR32285:SF63">
    <property type="entry name" value="OS01G0880400 PROTEIN"/>
    <property type="match status" value="1"/>
</dbReference>
<organism evidence="4 5">
    <name type="scientific">Platanthera guangdongensis</name>
    <dbReference type="NCBI Taxonomy" id="2320717"/>
    <lineage>
        <taxon>Eukaryota</taxon>
        <taxon>Viridiplantae</taxon>
        <taxon>Streptophyta</taxon>
        <taxon>Embryophyta</taxon>
        <taxon>Tracheophyta</taxon>
        <taxon>Spermatophyta</taxon>
        <taxon>Magnoliopsida</taxon>
        <taxon>Liliopsida</taxon>
        <taxon>Asparagales</taxon>
        <taxon>Orchidaceae</taxon>
        <taxon>Orchidoideae</taxon>
        <taxon>Orchideae</taxon>
        <taxon>Orchidinae</taxon>
        <taxon>Platanthera</taxon>
    </lineage>
</organism>
<dbReference type="InterPro" id="IPR029962">
    <property type="entry name" value="TBL"/>
</dbReference>
<dbReference type="Pfam" id="PF13839">
    <property type="entry name" value="PC-Esterase"/>
    <property type="match status" value="1"/>
</dbReference>
<accession>A0ABR2M9M5</accession>
<name>A0ABR2M9M5_9ASPA</name>
<dbReference type="Proteomes" id="UP001412067">
    <property type="component" value="Unassembled WGS sequence"/>
</dbReference>
<feature type="domain" description="Trichome birefringence-like C-terminal" evidence="3">
    <location>
        <begin position="47"/>
        <end position="130"/>
    </location>
</feature>
<dbReference type="PANTHER" id="PTHR32285">
    <property type="entry name" value="PROTEIN TRICHOME BIREFRINGENCE-LIKE 9-RELATED"/>
    <property type="match status" value="1"/>
</dbReference>
<gene>
    <name evidence="4" type="ORF">KSP40_PGU009956</name>
</gene>
<keyword evidence="5" id="KW-1185">Reference proteome</keyword>
<proteinExistence type="inferred from homology"/>
<evidence type="ECO:0000313" key="5">
    <source>
        <dbReference type="Proteomes" id="UP001412067"/>
    </source>
</evidence>
<dbReference type="InterPro" id="IPR026057">
    <property type="entry name" value="TBL_C"/>
</dbReference>
<comment type="similarity">
    <text evidence="1">Belongs to the PC-esterase family. TBL subfamily.</text>
</comment>
<protein>
    <recommendedName>
        <fullName evidence="3">Trichome birefringence-like C-terminal domain-containing protein</fullName>
    </recommendedName>
</protein>
<comment type="caution">
    <text evidence="4">The sequence shown here is derived from an EMBL/GenBank/DDBJ whole genome shotgun (WGS) entry which is preliminary data.</text>
</comment>
<evidence type="ECO:0000256" key="2">
    <source>
        <dbReference type="SAM" id="MobiDB-lite"/>
    </source>
</evidence>
<reference evidence="4 5" key="1">
    <citation type="journal article" date="2022" name="Nat. Plants">
        <title>Genomes of leafy and leafless Platanthera orchids illuminate the evolution of mycoheterotrophy.</title>
        <authorList>
            <person name="Li M.H."/>
            <person name="Liu K.W."/>
            <person name="Li Z."/>
            <person name="Lu H.C."/>
            <person name="Ye Q.L."/>
            <person name="Zhang D."/>
            <person name="Wang J.Y."/>
            <person name="Li Y.F."/>
            <person name="Zhong Z.M."/>
            <person name="Liu X."/>
            <person name="Yu X."/>
            <person name="Liu D.K."/>
            <person name="Tu X.D."/>
            <person name="Liu B."/>
            <person name="Hao Y."/>
            <person name="Liao X.Y."/>
            <person name="Jiang Y.T."/>
            <person name="Sun W.H."/>
            <person name="Chen J."/>
            <person name="Chen Y.Q."/>
            <person name="Ai Y."/>
            <person name="Zhai J.W."/>
            <person name="Wu S.S."/>
            <person name="Zhou Z."/>
            <person name="Hsiao Y.Y."/>
            <person name="Wu W.L."/>
            <person name="Chen Y.Y."/>
            <person name="Lin Y.F."/>
            <person name="Hsu J.L."/>
            <person name="Li C.Y."/>
            <person name="Wang Z.W."/>
            <person name="Zhao X."/>
            <person name="Zhong W.Y."/>
            <person name="Ma X.K."/>
            <person name="Ma L."/>
            <person name="Huang J."/>
            <person name="Chen G.Z."/>
            <person name="Huang M.Z."/>
            <person name="Huang L."/>
            <person name="Peng D.H."/>
            <person name="Luo Y.B."/>
            <person name="Zou S.Q."/>
            <person name="Chen S.P."/>
            <person name="Lan S."/>
            <person name="Tsai W.C."/>
            <person name="Van de Peer Y."/>
            <person name="Liu Z.J."/>
        </authorList>
    </citation>
    <scope>NUCLEOTIDE SEQUENCE [LARGE SCALE GENOMIC DNA]</scope>
    <source>
        <strain evidence="4">Lor288</strain>
    </source>
</reference>
<evidence type="ECO:0000313" key="4">
    <source>
        <dbReference type="EMBL" id="KAK8960320.1"/>
    </source>
</evidence>
<sequence length="161" mass="17086">MGLGVRPSGLINSLGGLQGGPLVDSGVAGRWTPGPASVLNTVFGSGQNACEVTNRPTLEAQGNVRSEFTDIIAEVVGKIAVPVTVLNVTMMGAFRSDAHIGTWSHPSSILDCSHWCLPGVPDAWNELVFASLLRDAQAPQPLSNPQASCWWPQPPFDERTR</sequence>